<dbReference type="Proteomes" id="UP000538566">
    <property type="component" value="Unassembled WGS sequence"/>
</dbReference>
<dbReference type="InterPro" id="IPR005467">
    <property type="entry name" value="His_kinase_dom"/>
</dbReference>
<proteinExistence type="predicted"/>
<dbReference type="InterPro" id="IPR003594">
    <property type="entry name" value="HATPase_dom"/>
</dbReference>
<dbReference type="EC" id="2.7.13.3" evidence="2"/>
<dbReference type="CDD" id="cd00075">
    <property type="entry name" value="HATPase"/>
    <property type="match status" value="1"/>
</dbReference>
<dbReference type="PROSITE" id="PS50109">
    <property type="entry name" value="HIS_KIN"/>
    <property type="match status" value="1"/>
</dbReference>
<dbReference type="SMART" id="SM00387">
    <property type="entry name" value="HATPase_c"/>
    <property type="match status" value="1"/>
</dbReference>
<keyword evidence="3" id="KW-0597">Phosphoprotein</keyword>
<dbReference type="OrthoDB" id="7933832at2"/>
<gene>
    <name evidence="8" type="ORF">GGR37_003893</name>
</gene>
<comment type="catalytic activity">
    <reaction evidence="1">
        <text>ATP + protein L-histidine = ADP + protein N-phospho-L-histidine.</text>
        <dbReference type="EC" id="2.7.13.3"/>
    </reaction>
</comment>
<dbReference type="SMART" id="SM00388">
    <property type="entry name" value="HisKA"/>
    <property type="match status" value="1"/>
</dbReference>
<dbReference type="InterPro" id="IPR003661">
    <property type="entry name" value="HisK_dim/P_dom"/>
</dbReference>
<keyword evidence="5 8" id="KW-0418">Kinase</keyword>
<feature type="domain" description="Histidine kinase" evidence="7">
    <location>
        <begin position="236"/>
        <end position="452"/>
    </location>
</feature>
<dbReference type="SUPFAM" id="SSF47384">
    <property type="entry name" value="Homodimeric domain of signal transducing histidine kinase"/>
    <property type="match status" value="1"/>
</dbReference>
<dbReference type="InterPro" id="IPR036097">
    <property type="entry name" value="HisK_dim/P_sf"/>
</dbReference>
<dbReference type="PANTHER" id="PTHR43711">
    <property type="entry name" value="TWO-COMPONENT HISTIDINE KINASE"/>
    <property type="match status" value="1"/>
</dbReference>
<evidence type="ECO:0000256" key="2">
    <source>
        <dbReference type="ARBA" id="ARBA00012438"/>
    </source>
</evidence>
<dbReference type="RefSeq" id="WP_144907222.1">
    <property type="nucleotide sequence ID" value="NZ_JACHOA010000009.1"/>
</dbReference>
<dbReference type="EMBL" id="JACHOA010000009">
    <property type="protein sequence ID" value="MBB4615597.1"/>
    <property type="molecule type" value="Genomic_DNA"/>
</dbReference>
<dbReference type="PRINTS" id="PR00344">
    <property type="entry name" value="BCTRLSENSOR"/>
</dbReference>
<accession>A0A7W7AGI5</accession>
<dbReference type="AlphaFoldDB" id="A0A7W7AGI5"/>
<evidence type="ECO:0000256" key="3">
    <source>
        <dbReference type="ARBA" id="ARBA00022553"/>
    </source>
</evidence>
<dbReference type="PANTHER" id="PTHR43711:SF1">
    <property type="entry name" value="HISTIDINE KINASE 1"/>
    <property type="match status" value="1"/>
</dbReference>
<sequence>MTAAGPILARCDGSDRLVEADEALAALQVRLGGAFPGALAMPSLLALVRRSRTARLPLSGKLTIADSEQPLSFRARATPEGEGTRIEITEWRVSAEAWAGQDGAGTDQALLRQLAEAHVVLDAEQRVVSGMVEAADLGEFANALRQGFGRYWTDLVEIEGSAHRQPLHWRLLDGARLRVHGSVRDWKASVLPLRSGGFELLLVAETVLPTASPAQAETVPAADRTVPDWKGLLGRKLAPALRQPINRIIANAETIRTRLAGPLSEQYVAYAGDIAEAGRHLASLVEDLADLETVEADGFAPEPDHIDLADCARRAAGILGVRAHERGITLALPSADEQVPAIGEFRRVLQVLLNLIGNAIRYTRSDTTVSVDCGVDGALAWISVSDEGDGIAPEQAEKVFEKFERLGRSGDGGSGLGLYISRRLARAMGGELVVGNGAAGGARFVLSLPADNAAQASATG</sequence>
<evidence type="ECO:0000313" key="8">
    <source>
        <dbReference type="EMBL" id="MBB4615597.1"/>
    </source>
</evidence>
<reference evidence="8 9" key="1">
    <citation type="submission" date="2020-08" db="EMBL/GenBank/DDBJ databases">
        <title>Genomic Encyclopedia of Type Strains, Phase IV (KMG-IV): sequencing the most valuable type-strain genomes for metagenomic binning, comparative biology and taxonomic classification.</title>
        <authorList>
            <person name="Goeker M."/>
        </authorList>
    </citation>
    <scope>NUCLEOTIDE SEQUENCE [LARGE SCALE GENOMIC DNA]</scope>
    <source>
        <strain evidence="8 9">DSM 17507</strain>
    </source>
</reference>
<dbReference type="InterPro" id="IPR036890">
    <property type="entry name" value="HATPase_C_sf"/>
</dbReference>
<name>A0A7W7AGI5_9SPHN</name>
<evidence type="ECO:0000259" key="7">
    <source>
        <dbReference type="PROSITE" id="PS50109"/>
    </source>
</evidence>
<organism evidence="8 9">
    <name type="scientific">Novosphingobium taihuense</name>
    <dbReference type="NCBI Taxonomy" id="260085"/>
    <lineage>
        <taxon>Bacteria</taxon>
        <taxon>Pseudomonadati</taxon>
        <taxon>Pseudomonadota</taxon>
        <taxon>Alphaproteobacteria</taxon>
        <taxon>Sphingomonadales</taxon>
        <taxon>Sphingomonadaceae</taxon>
        <taxon>Novosphingobium</taxon>
    </lineage>
</organism>
<dbReference type="Gene3D" id="1.10.287.130">
    <property type="match status" value="1"/>
</dbReference>
<evidence type="ECO:0000256" key="1">
    <source>
        <dbReference type="ARBA" id="ARBA00000085"/>
    </source>
</evidence>
<dbReference type="Gene3D" id="3.30.565.10">
    <property type="entry name" value="Histidine kinase-like ATPase, C-terminal domain"/>
    <property type="match status" value="1"/>
</dbReference>
<keyword evidence="9" id="KW-1185">Reference proteome</keyword>
<protein>
    <recommendedName>
        <fullName evidence="2">histidine kinase</fullName>
        <ecNumber evidence="2">2.7.13.3</ecNumber>
    </recommendedName>
</protein>
<keyword evidence="6" id="KW-0902">Two-component regulatory system</keyword>
<dbReference type="Pfam" id="PF00512">
    <property type="entry name" value="HisKA"/>
    <property type="match status" value="1"/>
</dbReference>
<evidence type="ECO:0000256" key="5">
    <source>
        <dbReference type="ARBA" id="ARBA00022777"/>
    </source>
</evidence>
<dbReference type="Pfam" id="PF02518">
    <property type="entry name" value="HATPase_c"/>
    <property type="match status" value="1"/>
</dbReference>
<dbReference type="CDD" id="cd00082">
    <property type="entry name" value="HisKA"/>
    <property type="match status" value="1"/>
</dbReference>
<dbReference type="InterPro" id="IPR050736">
    <property type="entry name" value="Sensor_HK_Regulatory"/>
</dbReference>
<dbReference type="InterPro" id="IPR004358">
    <property type="entry name" value="Sig_transdc_His_kin-like_C"/>
</dbReference>
<keyword evidence="4" id="KW-0808">Transferase</keyword>
<evidence type="ECO:0000256" key="4">
    <source>
        <dbReference type="ARBA" id="ARBA00022679"/>
    </source>
</evidence>
<comment type="caution">
    <text evidence="8">The sequence shown here is derived from an EMBL/GenBank/DDBJ whole genome shotgun (WGS) entry which is preliminary data.</text>
</comment>
<evidence type="ECO:0000256" key="6">
    <source>
        <dbReference type="ARBA" id="ARBA00023012"/>
    </source>
</evidence>
<dbReference type="SUPFAM" id="SSF55874">
    <property type="entry name" value="ATPase domain of HSP90 chaperone/DNA topoisomerase II/histidine kinase"/>
    <property type="match status" value="1"/>
</dbReference>
<dbReference type="GO" id="GO:0000155">
    <property type="term" value="F:phosphorelay sensor kinase activity"/>
    <property type="evidence" value="ECO:0007669"/>
    <property type="project" value="InterPro"/>
</dbReference>
<evidence type="ECO:0000313" key="9">
    <source>
        <dbReference type="Proteomes" id="UP000538566"/>
    </source>
</evidence>